<evidence type="ECO:0000256" key="2">
    <source>
        <dbReference type="ARBA" id="ARBA00022448"/>
    </source>
</evidence>
<feature type="signal peptide" evidence="4">
    <location>
        <begin position="1"/>
        <end position="23"/>
    </location>
</feature>
<dbReference type="SUPFAM" id="SSF53850">
    <property type="entry name" value="Periplasmic binding protein-like II"/>
    <property type="match status" value="1"/>
</dbReference>
<evidence type="ECO:0000256" key="4">
    <source>
        <dbReference type="SAM" id="SignalP"/>
    </source>
</evidence>
<dbReference type="InterPro" id="IPR006059">
    <property type="entry name" value="SBP"/>
</dbReference>
<dbReference type="Gene3D" id="3.40.190.10">
    <property type="entry name" value="Periplasmic binding protein-like II"/>
    <property type="match status" value="1"/>
</dbReference>
<keyword evidence="3 4" id="KW-0732">Signal</keyword>
<feature type="chain" id="PRO_5038793705" evidence="4">
    <location>
        <begin position="24"/>
        <end position="446"/>
    </location>
</feature>
<protein>
    <submittedName>
        <fullName evidence="5">Extracellular solute-binding protein</fullName>
    </submittedName>
</protein>
<dbReference type="RefSeq" id="WP_116240905.1">
    <property type="nucleotide sequence ID" value="NZ_QUAB01000015.1"/>
</dbReference>
<keyword evidence="2" id="KW-0813">Transport</keyword>
<proteinExistence type="inferred from homology"/>
<dbReference type="Proteomes" id="UP000262172">
    <property type="component" value="Unassembled WGS sequence"/>
</dbReference>
<dbReference type="GO" id="GO:0042956">
    <property type="term" value="P:maltodextrin transmembrane transport"/>
    <property type="evidence" value="ECO:0007669"/>
    <property type="project" value="TreeGrafter"/>
</dbReference>
<dbReference type="AlphaFoldDB" id="A0A371NWX3"/>
<reference evidence="5 6" key="1">
    <citation type="submission" date="2018-08" db="EMBL/GenBank/DDBJ databases">
        <title>Isolation, diversity and antifungal activity of Actinobacteria from cow dung.</title>
        <authorList>
            <person name="Ling L."/>
        </authorList>
    </citation>
    <scope>NUCLEOTIDE SEQUENCE [LARGE SCALE GENOMIC DNA]</scope>
    <source>
        <strain evidence="5 6">NEAU-LLE</strain>
    </source>
</reference>
<dbReference type="GO" id="GO:0015768">
    <property type="term" value="P:maltose transport"/>
    <property type="evidence" value="ECO:0007669"/>
    <property type="project" value="TreeGrafter"/>
</dbReference>
<comment type="caution">
    <text evidence="5">The sequence shown here is derived from an EMBL/GenBank/DDBJ whole genome shotgun (WGS) entry which is preliminary data.</text>
</comment>
<gene>
    <name evidence="5" type="ORF">DY023_03225</name>
</gene>
<dbReference type="OrthoDB" id="2507686at2"/>
<comment type="similarity">
    <text evidence="1">Belongs to the bacterial solute-binding protein 1 family.</text>
</comment>
<evidence type="ECO:0000256" key="1">
    <source>
        <dbReference type="ARBA" id="ARBA00008520"/>
    </source>
</evidence>
<sequence>MIRNGKRSLALTALAGASVLAIALTGCSTGGDSGAGAAASGFDTKGAKNQDITFWVMGGDTPQEARDYLVKEYKAATGGTLTIQQQDWTDALTKLTNQLPDAKNTPDVTEIGNTWSPTFTTAGAFTDLSGIYEDLGGGDLLKSFVDVGTVDGKQYALPYYFGSRYITYRKDIWEAAGLEVPSTLDEFNADVAKLKTAGQSGFYIGGQDWRNGVSWVFANGGDLAEKDGDKWVSTLSSEKTQTGLKQFQELFKNASNAPATEDDSTPWVNINNDKDGAAPTAATIIAPGWAHWSVGDYKGDDDKGNEKREWNDATFGVFPLPGVEAGTVAPVFAGGSNVAISAKSTKQAGAKELLRIIFSEDYQTLLAKNGLGPANTKYVAELGTDQFAKALVDSALGSKLTPAAPGWAAVEGQKILEEFFGKIAEGGDTASLAKEYDSKINGIING</sequence>
<name>A0A371NWX3_9MICO</name>
<evidence type="ECO:0000313" key="5">
    <source>
        <dbReference type="EMBL" id="REJ07661.1"/>
    </source>
</evidence>
<dbReference type="GO" id="GO:0055052">
    <property type="term" value="C:ATP-binding cassette (ABC) transporter complex, substrate-binding subunit-containing"/>
    <property type="evidence" value="ECO:0007669"/>
    <property type="project" value="TreeGrafter"/>
</dbReference>
<organism evidence="5 6">
    <name type="scientific">Microbacterium bovistercoris</name>
    <dbReference type="NCBI Taxonomy" id="2293570"/>
    <lineage>
        <taxon>Bacteria</taxon>
        <taxon>Bacillati</taxon>
        <taxon>Actinomycetota</taxon>
        <taxon>Actinomycetes</taxon>
        <taxon>Micrococcales</taxon>
        <taxon>Microbacteriaceae</taxon>
        <taxon>Microbacterium</taxon>
    </lineage>
</organism>
<dbReference type="PANTHER" id="PTHR30061">
    <property type="entry name" value="MALTOSE-BINDING PERIPLASMIC PROTEIN"/>
    <property type="match status" value="1"/>
</dbReference>
<dbReference type="PANTHER" id="PTHR30061:SF50">
    <property type="entry name" value="MALTOSE_MALTODEXTRIN-BINDING PERIPLASMIC PROTEIN"/>
    <property type="match status" value="1"/>
</dbReference>
<dbReference type="Pfam" id="PF01547">
    <property type="entry name" value="SBP_bac_1"/>
    <property type="match status" value="1"/>
</dbReference>
<evidence type="ECO:0000313" key="6">
    <source>
        <dbReference type="Proteomes" id="UP000262172"/>
    </source>
</evidence>
<dbReference type="PROSITE" id="PS51257">
    <property type="entry name" value="PROKAR_LIPOPROTEIN"/>
    <property type="match status" value="1"/>
</dbReference>
<accession>A0A371NWX3</accession>
<dbReference type="EMBL" id="QUAB01000015">
    <property type="protein sequence ID" value="REJ07661.1"/>
    <property type="molecule type" value="Genomic_DNA"/>
</dbReference>
<keyword evidence="6" id="KW-1185">Reference proteome</keyword>
<evidence type="ECO:0000256" key="3">
    <source>
        <dbReference type="ARBA" id="ARBA00022729"/>
    </source>
</evidence>
<dbReference type="GO" id="GO:1901982">
    <property type="term" value="F:maltose binding"/>
    <property type="evidence" value="ECO:0007669"/>
    <property type="project" value="TreeGrafter"/>
</dbReference>